<dbReference type="Gene3D" id="2.60.120.260">
    <property type="entry name" value="Galactose-binding domain-like"/>
    <property type="match status" value="1"/>
</dbReference>
<protein>
    <submittedName>
        <fullName evidence="8">Rhamnogalacturonides degradation protein RhiN</fullName>
    </submittedName>
</protein>
<dbReference type="InterPro" id="IPR006101">
    <property type="entry name" value="Glyco_hydro_2"/>
</dbReference>
<dbReference type="AlphaFoldDB" id="A0A069D242"/>
<dbReference type="InterPro" id="IPR006102">
    <property type="entry name" value="Ig-like_GH2"/>
</dbReference>
<dbReference type="InterPro" id="IPR006103">
    <property type="entry name" value="Glyco_hydro_2_cat"/>
</dbReference>
<dbReference type="InterPro" id="IPR006104">
    <property type="entry name" value="Glyco_hydro_2_N"/>
</dbReference>
<name>A0A069D242_9BACE</name>
<evidence type="ECO:0000259" key="7">
    <source>
        <dbReference type="Pfam" id="PF02837"/>
    </source>
</evidence>
<dbReference type="InterPro" id="IPR036156">
    <property type="entry name" value="Beta-gal/glucu_dom_sf"/>
</dbReference>
<reference evidence="8 9" key="1">
    <citation type="journal article" date="2015" name="Microbes Environ.">
        <title>Distribution and evolution of nitrogen fixation genes in the phylum bacteroidetes.</title>
        <authorList>
            <person name="Inoue J."/>
            <person name="Oshima K."/>
            <person name="Suda W."/>
            <person name="Sakamoto M."/>
            <person name="Iino T."/>
            <person name="Noda S."/>
            <person name="Hongoh Y."/>
            <person name="Hattori M."/>
            <person name="Ohkuma M."/>
        </authorList>
    </citation>
    <scope>NUCLEOTIDE SEQUENCE [LARGE SCALE GENOMIC DNA]</scope>
    <source>
        <strain evidence="8 9">JCM 15093</strain>
    </source>
</reference>
<dbReference type="eggNOG" id="COG3250">
    <property type="taxonomic scope" value="Bacteria"/>
</dbReference>
<dbReference type="SUPFAM" id="SSF49785">
    <property type="entry name" value="Galactose-binding domain-like"/>
    <property type="match status" value="1"/>
</dbReference>
<dbReference type="Gene3D" id="1.50.10.10">
    <property type="match status" value="1"/>
</dbReference>
<feature type="domain" description="Glycoside hydrolase family 2 catalytic" evidence="6">
    <location>
        <begin position="650"/>
        <end position="915"/>
    </location>
</feature>
<dbReference type="STRING" id="1121097.GCA_000428125_01575"/>
<dbReference type="InterPro" id="IPR008979">
    <property type="entry name" value="Galactose-bd-like_sf"/>
</dbReference>
<dbReference type="InterPro" id="IPR017853">
    <property type="entry name" value="GH"/>
</dbReference>
<dbReference type="PRINTS" id="PR00132">
    <property type="entry name" value="GLHYDRLASE2"/>
</dbReference>
<dbReference type="eggNOG" id="COG4225">
    <property type="taxonomic scope" value="Bacteria"/>
</dbReference>
<dbReference type="Gene3D" id="3.20.20.80">
    <property type="entry name" value="Glycosidases"/>
    <property type="match status" value="1"/>
</dbReference>
<comment type="caution">
    <text evidence="8">The sequence shown here is derived from an EMBL/GenBank/DDBJ whole genome shotgun (WGS) entry which is preliminary data.</text>
</comment>
<dbReference type="PANTHER" id="PTHR33886">
    <property type="entry name" value="UNSATURATED RHAMNOGALACTURONAN HYDROLASE (EUROFUNG)"/>
    <property type="match status" value="1"/>
</dbReference>
<sequence length="957" mass="111169">MKRYYLTALLLWAILSVAYSQDSFTKSETLRVIDKVNAYWQQNNPKHGRSFWDNAAYHTGNMEVYFLTGNENYLRYTEEWAKHNEWKGAKSNNKNEWKYSYGETDEYVLFGDYQICFQNYADLYMLSPDPKKIARAREVMEYQMSTDRNDYWWWSDGLYMVMPVMTKLYKITGNDLYLKKLHEYLMYSDSIMYDSEAALYYRDARYVYPKHQTVNGKKDFWARGVGWVFAGFAKVLKDLPQSAVHRSAYVKRFQDMAKAIAASQQPGGYWTRSMLDPTFAPGPETSGTAFFTYGFLWGINNGLLDKETYGPVALKGWEYLVNTALQENGRIGYVQPIGDRAIPGQVIDANSTANFGVGAFLLAACEMVRYAPESPVLQNVYARHTFSLNGSWRAIVDPFDNGFYDYRLKENPNGFFKNQKMRDKSDLVEYNFDTAQQLMVPGDWNTQNDKLFFYEGSVWYKKDFMYNKKADTRVYLYFGAVNYLANVYLNGEKVGVHEGGFTPFYFDVTDKLREGDNFVVLRVNNERKPEGVPTVNSDWWNYGGITRDVLLVETPEVSVDDYLVQLPKGKYNEITGYVKLSKPVPGVKIQIRIPELKITQTLTTDEQGKAAFACKAKPQLWSPENPKLYAVEVRNGSEVLEDKIGFRQIETKGKSLLLNGKQTFLRGISIHEEAPYRQGRVYSKEESLLLLNWAKELGCNFVRLAHYPHNEHMVRAAEEMGLMVWSEIPVYWTIHWDNPDTYHNASAQLNDMMERDKNRCSVIIWSVANETPHSDARDNFLARLAKQVRNKDNTRLLSMAMEVTGTKNNISQVKDYMSEYVDIISFNNYLGWYGGTPEDCKTRQWDIPYDKPFFISEFGGGALQGLHGDKTERWTEEYQEELYKNTLDMYNRVDGFAGTSPWILMDFRSTRRQLNGIQDFFNRKGVISERGVRKKAFYVLQDFYRSKKAEYEQNSKK</sequence>
<dbReference type="PANTHER" id="PTHR33886:SF8">
    <property type="entry name" value="UNSATURATED RHAMNOGALACTURONAN HYDROLASE (EUROFUNG)"/>
    <property type="match status" value="1"/>
</dbReference>
<dbReference type="Pfam" id="PF07470">
    <property type="entry name" value="Glyco_hydro_88"/>
    <property type="match status" value="1"/>
</dbReference>
<dbReference type="InterPro" id="IPR008928">
    <property type="entry name" value="6-hairpin_glycosidase_sf"/>
</dbReference>
<evidence type="ECO:0000256" key="2">
    <source>
        <dbReference type="ARBA" id="ARBA00022801"/>
    </source>
</evidence>
<feature type="chain" id="PRO_5001662740" evidence="4">
    <location>
        <begin position="21"/>
        <end position="957"/>
    </location>
</feature>
<evidence type="ECO:0000313" key="8">
    <source>
        <dbReference type="EMBL" id="GAK36477.1"/>
    </source>
</evidence>
<dbReference type="InterPro" id="IPR013783">
    <property type="entry name" value="Ig-like_fold"/>
</dbReference>
<dbReference type="GO" id="GO:0005975">
    <property type="term" value="P:carbohydrate metabolic process"/>
    <property type="evidence" value="ECO:0007669"/>
    <property type="project" value="InterPro"/>
</dbReference>
<proteinExistence type="inferred from homology"/>
<evidence type="ECO:0000259" key="5">
    <source>
        <dbReference type="Pfam" id="PF00703"/>
    </source>
</evidence>
<dbReference type="GO" id="GO:0004553">
    <property type="term" value="F:hydrolase activity, hydrolyzing O-glycosyl compounds"/>
    <property type="evidence" value="ECO:0007669"/>
    <property type="project" value="InterPro"/>
</dbReference>
<dbReference type="InterPro" id="IPR010905">
    <property type="entry name" value="Glyco_hydro_88"/>
</dbReference>
<evidence type="ECO:0000256" key="1">
    <source>
        <dbReference type="ARBA" id="ARBA00007401"/>
    </source>
</evidence>
<evidence type="ECO:0000259" key="6">
    <source>
        <dbReference type="Pfam" id="PF02836"/>
    </source>
</evidence>
<dbReference type="EMBL" id="BAJS01000007">
    <property type="protein sequence ID" value="GAK36477.1"/>
    <property type="molecule type" value="Genomic_DNA"/>
</dbReference>
<feature type="domain" description="Glycoside hydrolase family 2 immunoglobulin-like beta-sandwich" evidence="5">
    <location>
        <begin position="603"/>
        <end position="647"/>
    </location>
</feature>
<dbReference type="SUPFAM" id="SSF48208">
    <property type="entry name" value="Six-hairpin glycosidases"/>
    <property type="match status" value="1"/>
</dbReference>
<accession>A0A069D242</accession>
<keyword evidence="3" id="KW-0326">Glycosidase</keyword>
<dbReference type="SUPFAM" id="SSF49303">
    <property type="entry name" value="beta-Galactosidase/glucuronidase domain"/>
    <property type="match status" value="1"/>
</dbReference>
<dbReference type="OrthoDB" id="258246at2"/>
<feature type="domain" description="Glycosyl hydrolases family 2 sugar binding" evidence="7">
    <location>
        <begin position="451"/>
        <end position="555"/>
    </location>
</feature>
<dbReference type="Proteomes" id="UP000027601">
    <property type="component" value="Unassembled WGS sequence"/>
</dbReference>
<dbReference type="InterPro" id="IPR052043">
    <property type="entry name" value="PolySaccharide_Degr_Enz"/>
</dbReference>
<dbReference type="Gene3D" id="2.60.40.10">
    <property type="entry name" value="Immunoglobulins"/>
    <property type="match status" value="1"/>
</dbReference>
<organism evidence="8 9">
    <name type="scientific">Bacteroides graminisolvens DSM 19988 = JCM 15093</name>
    <dbReference type="NCBI Taxonomy" id="1121097"/>
    <lineage>
        <taxon>Bacteria</taxon>
        <taxon>Pseudomonadati</taxon>
        <taxon>Bacteroidota</taxon>
        <taxon>Bacteroidia</taxon>
        <taxon>Bacteroidales</taxon>
        <taxon>Bacteroidaceae</taxon>
        <taxon>Bacteroides</taxon>
    </lineage>
</organism>
<keyword evidence="2" id="KW-0378">Hydrolase</keyword>
<evidence type="ECO:0000256" key="3">
    <source>
        <dbReference type="ARBA" id="ARBA00023295"/>
    </source>
</evidence>
<dbReference type="InterPro" id="IPR012341">
    <property type="entry name" value="6hp_glycosidase-like_sf"/>
</dbReference>
<gene>
    <name evidence="8" type="ORF">JCM15093_1645</name>
</gene>
<comment type="similarity">
    <text evidence="1">Belongs to the glycosyl hydrolase 2 family.</text>
</comment>
<feature type="signal peptide" evidence="4">
    <location>
        <begin position="1"/>
        <end position="20"/>
    </location>
</feature>
<dbReference type="Pfam" id="PF00703">
    <property type="entry name" value="Glyco_hydro_2"/>
    <property type="match status" value="1"/>
</dbReference>
<dbReference type="Pfam" id="PF02836">
    <property type="entry name" value="Glyco_hydro_2_C"/>
    <property type="match status" value="1"/>
</dbReference>
<dbReference type="Pfam" id="PF02837">
    <property type="entry name" value="Glyco_hydro_2_N"/>
    <property type="match status" value="1"/>
</dbReference>
<keyword evidence="9" id="KW-1185">Reference proteome</keyword>
<evidence type="ECO:0000256" key="4">
    <source>
        <dbReference type="SAM" id="SignalP"/>
    </source>
</evidence>
<dbReference type="SUPFAM" id="SSF51445">
    <property type="entry name" value="(Trans)glycosidases"/>
    <property type="match status" value="1"/>
</dbReference>
<evidence type="ECO:0000313" key="9">
    <source>
        <dbReference type="Proteomes" id="UP000027601"/>
    </source>
</evidence>
<keyword evidence="4" id="KW-0732">Signal</keyword>